<dbReference type="Proteomes" id="UP000008312">
    <property type="component" value="Unassembled WGS sequence"/>
</dbReference>
<dbReference type="SMART" id="SM00368">
    <property type="entry name" value="LRR_RI"/>
    <property type="match status" value="6"/>
</dbReference>
<organism evidence="2">
    <name type="scientific">Blastocystis hominis</name>
    <dbReference type="NCBI Taxonomy" id="12968"/>
    <lineage>
        <taxon>Eukaryota</taxon>
        <taxon>Sar</taxon>
        <taxon>Stramenopiles</taxon>
        <taxon>Bigyra</taxon>
        <taxon>Opalozoa</taxon>
        <taxon>Opalinata</taxon>
        <taxon>Blastocystidae</taxon>
        <taxon>Blastocystis</taxon>
    </lineage>
</organism>
<dbReference type="InterPro" id="IPR001611">
    <property type="entry name" value="Leu-rich_rpt"/>
</dbReference>
<dbReference type="InterPro" id="IPR032675">
    <property type="entry name" value="LRR_dom_sf"/>
</dbReference>
<dbReference type="RefSeq" id="XP_012894931.1">
    <property type="nucleotide sequence ID" value="XM_013039477.1"/>
</dbReference>
<name>D8LX88_BLAHO</name>
<gene>
    <name evidence="2" type="ORF">GSBLH_T00001131001</name>
</gene>
<dbReference type="OrthoDB" id="120976at2759"/>
<dbReference type="PANTHER" id="PTHR46761">
    <property type="entry name" value="RAN GTPASE-ACTIVATING PROTEIN 1"/>
    <property type="match status" value="1"/>
</dbReference>
<feature type="compositionally biased region" description="Basic and acidic residues" evidence="1">
    <location>
        <begin position="377"/>
        <end position="388"/>
    </location>
</feature>
<dbReference type="PANTHER" id="PTHR46761:SF2">
    <property type="entry name" value="RAN GTPASE-ACTIVATING PROTEIN 1"/>
    <property type="match status" value="1"/>
</dbReference>
<dbReference type="GO" id="GO:0005096">
    <property type="term" value="F:GTPase activator activity"/>
    <property type="evidence" value="ECO:0007669"/>
    <property type="project" value="InterPro"/>
</dbReference>
<dbReference type="Gene3D" id="3.80.10.10">
    <property type="entry name" value="Ribonuclease Inhibitor"/>
    <property type="match status" value="1"/>
</dbReference>
<dbReference type="EMBL" id="FN668639">
    <property type="protein sequence ID" value="CBK20883.2"/>
    <property type="molecule type" value="Genomic_DNA"/>
</dbReference>
<dbReference type="AlphaFoldDB" id="D8LX88"/>
<keyword evidence="3" id="KW-1185">Reference proteome</keyword>
<protein>
    <submittedName>
        <fullName evidence="2">Uncharacterized protein</fullName>
    </submittedName>
</protein>
<evidence type="ECO:0000313" key="3">
    <source>
        <dbReference type="Proteomes" id="UP000008312"/>
    </source>
</evidence>
<dbReference type="InParanoid" id="D8LX88"/>
<dbReference type="SUPFAM" id="SSF52047">
    <property type="entry name" value="RNI-like"/>
    <property type="match status" value="1"/>
</dbReference>
<dbReference type="Pfam" id="PF13516">
    <property type="entry name" value="LRR_6"/>
    <property type="match status" value="3"/>
</dbReference>
<accession>D8LX88</accession>
<feature type="compositionally biased region" description="Gly residues" evidence="1">
    <location>
        <begin position="362"/>
        <end position="374"/>
    </location>
</feature>
<reference evidence="2" key="1">
    <citation type="submission" date="2010-02" db="EMBL/GenBank/DDBJ databases">
        <title>Sequencing and annotation of the Blastocystis hominis genome.</title>
        <authorList>
            <person name="Wincker P."/>
        </authorList>
    </citation>
    <scope>NUCLEOTIDE SEQUENCE</scope>
    <source>
        <strain evidence="2">Singapore isolate B</strain>
    </source>
</reference>
<sequence length="388" mass="42322">MEVLDLTGEREMYTVEKAQEIAALIRENAKTLKKAILKTKTYNADVARIIATALAEAKALEYLDLSDVLSGLSFDDAQLTCEVFAECLKDLELKYLDLSDNALGPKGVLSCKQLISGKKNLEVVLFNNDGMSVDSCKNLLDIVSETSPMNIKRIEFYNNMSGDAGAKHISELLTLLPHIESFRWSSTRTNEEGALALCESLSHCPALRRLEIKDNYFGEDCGEALSRAIEQMPHLEELVLVDLSLGDEGLLPVLRVLGEREASLRVLDVGYNDLTEESVQAIRELMEKDEPLAKLEVLGLDENFLGSRCVCGLMKTLDAHCPLLRELRLKGNEIGPVAAGMVVKVEEGEDGGAGLGQERDLGGGGGEHSEGIGGEGEELHAGKFGEQR</sequence>
<evidence type="ECO:0000256" key="1">
    <source>
        <dbReference type="SAM" id="MobiDB-lite"/>
    </source>
</evidence>
<dbReference type="GeneID" id="24918409"/>
<proteinExistence type="predicted"/>
<evidence type="ECO:0000313" key="2">
    <source>
        <dbReference type="EMBL" id="CBK20883.2"/>
    </source>
</evidence>
<feature type="region of interest" description="Disordered" evidence="1">
    <location>
        <begin position="349"/>
        <end position="388"/>
    </location>
</feature>
<dbReference type="InterPro" id="IPR045203">
    <property type="entry name" value="RanGAP1/2"/>
</dbReference>
<dbReference type="OMA" id="RRVEMMA"/>